<reference evidence="2 3" key="1">
    <citation type="submission" date="2017-05" db="EMBL/GenBank/DDBJ databases">
        <authorList>
            <person name="Varghese N."/>
            <person name="Submissions S."/>
        </authorList>
    </citation>
    <scope>NUCLEOTIDE SEQUENCE [LARGE SCALE GENOMIC DNA]</scope>
    <source>
        <strain evidence="2 3">DSM 25457</strain>
    </source>
</reference>
<dbReference type="Proteomes" id="UP001158067">
    <property type="component" value="Unassembled WGS sequence"/>
</dbReference>
<name>A0ABY1QL61_9BACT</name>
<organism evidence="2 3">
    <name type="scientific">Neorhodopirellula lusitana</name>
    <dbReference type="NCBI Taxonomy" id="445327"/>
    <lineage>
        <taxon>Bacteria</taxon>
        <taxon>Pseudomonadati</taxon>
        <taxon>Planctomycetota</taxon>
        <taxon>Planctomycetia</taxon>
        <taxon>Pirellulales</taxon>
        <taxon>Pirellulaceae</taxon>
        <taxon>Neorhodopirellula</taxon>
    </lineage>
</organism>
<evidence type="ECO:0000313" key="3">
    <source>
        <dbReference type="Proteomes" id="UP001158067"/>
    </source>
</evidence>
<proteinExistence type="predicted"/>
<gene>
    <name evidence="2" type="ORF">SAMN06265222_11579</name>
</gene>
<comment type="caution">
    <text evidence="2">The sequence shown here is derived from an EMBL/GenBank/DDBJ whole genome shotgun (WGS) entry which is preliminary data.</text>
</comment>
<protein>
    <submittedName>
        <fullName evidence="2">Uncharacterized protein</fullName>
    </submittedName>
</protein>
<evidence type="ECO:0000313" key="2">
    <source>
        <dbReference type="EMBL" id="SMP72391.1"/>
    </source>
</evidence>
<feature type="region of interest" description="Disordered" evidence="1">
    <location>
        <begin position="62"/>
        <end position="90"/>
    </location>
</feature>
<dbReference type="EMBL" id="FXUG01000015">
    <property type="protein sequence ID" value="SMP72391.1"/>
    <property type="molecule type" value="Genomic_DNA"/>
</dbReference>
<sequence>MAIRHAILGDWLGERFAVKVDASLVAIQLRRLNVITLRPLNWPYKLATETAKVCTKASDRNQLTTSFSTPPPQQKCLSKTTSPKRPRNTE</sequence>
<accession>A0ABY1QL61</accession>
<evidence type="ECO:0000256" key="1">
    <source>
        <dbReference type="SAM" id="MobiDB-lite"/>
    </source>
</evidence>
<keyword evidence="3" id="KW-1185">Reference proteome</keyword>